<accession>A0ABT3ZL79</accession>
<sequence>MIKQNLLGMSFDIAPVRSDPLHELGALCGLEDLRTNAEGLCCLVFGTRIVHLQRWPHSSRIRLSSEVAALPVAALPGVGPVRESLQEMRRDGIALRILHADAWCVQSVFDGLGVSEDDGAAGASLLAAIERLLRHAQAWQRAASAPGASVLPAARRGSPAFRRRG</sequence>
<dbReference type="Proteomes" id="UP001082899">
    <property type="component" value="Unassembled WGS sequence"/>
</dbReference>
<gene>
    <name evidence="1" type="ORF">OVY01_08610</name>
</gene>
<organism evidence="1 2">
    <name type="scientific">Robbsia betulipollinis</name>
    <dbReference type="NCBI Taxonomy" id="2981849"/>
    <lineage>
        <taxon>Bacteria</taxon>
        <taxon>Pseudomonadati</taxon>
        <taxon>Pseudomonadota</taxon>
        <taxon>Betaproteobacteria</taxon>
        <taxon>Burkholderiales</taxon>
        <taxon>Burkholderiaceae</taxon>
        <taxon>Robbsia</taxon>
    </lineage>
</organism>
<reference evidence="1" key="1">
    <citation type="submission" date="2022-11" db="EMBL/GenBank/DDBJ databases">
        <title>Robbsia betulipollinis sp. nov., isolated from pollen of birch (Betula pendula).</title>
        <authorList>
            <person name="Shi H."/>
            <person name="Ambika Manirajan B."/>
            <person name="Ratering S."/>
            <person name="Geissler-Plaum R."/>
            <person name="Schnell S."/>
        </authorList>
    </citation>
    <scope>NUCLEOTIDE SEQUENCE</scope>
    <source>
        <strain evidence="1">Bb-Pol-6</strain>
    </source>
</reference>
<proteinExistence type="predicted"/>
<name>A0ABT3ZL79_9BURK</name>
<dbReference type="CDD" id="cd16364">
    <property type="entry name" value="T3SC_I-like"/>
    <property type="match status" value="1"/>
</dbReference>
<dbReference type="RefSeq" id="WP_267847048.1">
    <property type="nucleotide sequence ID" value="NZ_JAPMXC010000001.1"/>
</dbReference>
<evidence type="ECO:0000313" key="2">
    <source>
        <dbReference type="Proteomes" id="UP001082899"/>
    </source>
</evidence>
<comment type="caution">
    <text evidence="1">The sequence shown here is derived from an EMBL/GenBank/DDBJ whole genome shotgun (WGS) entry which is preliminary data.</text>
</comment>
<dbReference type="EMBL" id="JAPMXC010000001">
    <property type="protein sequence ID" value="MCY0387294.1"/>
    <property type="molecule type" value="Genomic_DNA"/>
</dbReference>
<dbReference type="SUPFAM" id="SSF69635">
    <property type="entry name" value="Type III secretory system chaperone-like"/>
    <property type="match status" value="1"/>
</dbReference>
<protein>
    <submittedName>
        <fullName evidence="1">Type III secretion system chaperone</fullName>
    </submittedName>
</protein>
<dbReference type="Gene3D" id="3.30.1460.10">
    <property type="match status" value="1"/>
</dbReference>
<evidence type="ECO:0000313" key="1">
    <source>
        <dbReference type="EMBL" id="MCY0387294.1"/>
    </source>
</evidence>
<keyword evidence="2" id="KW-1185">Reference proteome</keyword>